<sequence>MFLAGLECATRMLQLWLAAGSTGTALPVSLAPRHVQPTAEHFGYPGAQFVEKGGAALDAMRIDQQAQGPAAQAVARTSAPGVTT</sequence>
<organism evidence="1 2">
    <name type="scientific">Candidatus Rhodobacter oscarellae</name>
    <dbReference type="NCBI Taxonomy" id="1675527"/>
    <lineage>
        <taxon>Bacteria</taxon>
        <taxon>Pseudomonadati</taxon>
        <taxon>Pseudomonadota</taxon>
        <taxon>Alphaproteobacteria</taxon>
        <taxon>Rhodobacterales</taxon>
        <taxon>Rhodobacter group</taxon>
        <taxon>Rhodobacter</taxon>
    </lineage>
</organism>
<dbReference type="PATRIC" id="fig|1675527.3.peg.2725"/>
<dbReference type="Proteomes" id="UP000037178">
    <property type="component" value="Unassembled WGS sequence"/>
</dbReference>
<accession>A0A0J9E780</accession>
<dbReference type="STRING" id="1675527.AIOL_002599"/>
<gene>
    <name evidence="1" type="ORF">AIOL_002599</name>
</gene>
<dbReference type="EMBL" id="LFTY01000002">
    <property type="protein sequence ID" value="KMW57634.1"/>
    <property type="molecule type" value="Genomic_DNA"/>
</dbReference>
<proteinExistence type="predicted"/>
<name>A0A0J9E780_9RHOB</name>
<reference evidence="1 2" key="1">
    <citation type="submission" date="2015-06" db="EMBL/GenBank/DDBJ databases">
        <title>Draft genome sequence of an Alphaproteobacteria species associated to the Mediterranean sponge Oscarella lobularis.</title>
        <authorList>
            <person name="Jourda C."/>
            <person name="Santini S."/>
            <person name="Claverie J.-M."/>
        </authorList>
    </citation>
    <scope>NUCLEOTIDE SEQUENCE [LARGE SCALE GENOMIC DNA]</scope>
    <source>
        <strain evidence="1">IGS</strain>
    </source>
</reference>
<protein>
    <submittedName>
        <fullName evidence="1">Uncharacterized protein</fullName>
    </submittedName>
</protein>
<dbReference type="AlphaFoldDB" id="A0A0J9E780"/>
<comment type="caution">
    <text evidence="1">The sequence shown here is derived from an EMBL/GenBank/DDBJ whole genome shotgun (WGS) entry which is preliminary data.</text>
</comment>
<evidence type="ECO:0000313" key="2">
    <source>
        <dbReference type="Proteomes" id="UP000037178"/>
    </source>
</evidence>
<evidence type="ECO:0000313" key="1">
    <source>
        <dbReference type="EMBL" id="KMW57634.1"/>
    </source>
</evidence>
<keyword evidence="2" id="KW-1185">Reference proteome</keyword>